<dbReference type="Gene3D" id="1.50.10.10">
    <property type="match status" value="1"/>
</dbReference>
<dbReference type="HOGENOM" id="CLU_009398_0_0_4"/>
<dbReference type="OrthoDB" id="9148343at2"/>
<evidence type="ECO:0000259" key="1">
    <source>
        <dbReference type="Pfam" id="PF13575"/>
    </source>
</evidence>
<evidence type="ECO:0000313" key="3">
    <source>
        <dbReference type="Proteomes" id="UP000005089"/>
    </source>
</evidence>
<dbReference type="AlphaFoldDB" id="C3X9L1"/>
<evidence type="ECO:0000313" key="2">
    <source>
        <dbReference type="EMBL" id="EEO29887.1"/>
    </source>
</evidence>
<protein>
    <submittedName>
        <fullName evidence="2">Type 2 lantibiotic biosynthesis protein LanM</fullName>
    </submittedName>
</protein>
<dbReference type="InterPro" id="IPR007822">
    <property type="entry name" value="LANC-like"/>
</dbReference>
<dbReference type="Pfam" id="PF05147">
    <property type="entry name" value="LANC_like"/>
    <property type="match status" value="1"/>
</dbReference>
<dbReference type="InterPro" id="IPR012341">
    <property type="entry name" value="6hp_glycosidase-like_sf"/>
</dbReference>
<dbReference type="SUPFAM" id="SSF158745">
    <property type="entry name" value="LanC-like"/>
    <property type="match status" value="1"/>
</dbReference>
<name>C3X9L1_OXAFO</name>
<organism evidence="2 3">
    <name type="scientific">Oxalobacter formigenes OXCC13</name>
    <dbReference type="NCBI Taxonomy" id="556269"/>
    <lineage>
        <taxon>Bacteria</taxon>
        <taxon>Pseudomonadati</taxon>
        <taxon>Pseudomonadota</taxon>
        <taxon>Betaproteobacteria</taxon>
        <taxon>Burkholderiales</taxon>
        <taxon>Oxalobacteraceae</taxon>
        <taxon>Oxalobacter</taxon>
    </lineage>
</organism>
<dbReference type="eggNOG" id="COG4403">
    <property type="taxonomic scope" value="Bacteria"/>
</dbReference>
<dbReference type="InterPro" id="IPR017146">
    <property type="entry name" value="Lanti_2_LanM"/>
</dbReference>
<dbReference type="CDD" id="cd04792">
    <property type="entry name" value="LanM-like"/>
    <property type="match status" value="1"/>
</dbReference>
<keyword evidence="3" id="KW-1185">Reference proteome</keyword>
<proteinExistence type="predicted"/>
<reference evidence="2 3" key="1">
    <citation type="submission" date="2009-02" db="EMBL/GenBank/DDBJ databases">
        <title>The Genome Sequence of Oxalobacter formigenes OXCC13.</title>
        <authorList>
            <consortium name="The Broad Institute Genome Sequencing Platform"/>
            <person name="Ward D."/>
            <person name="Young S.K."/>
            <person name="Kodira C.D."/>
            <person name="Zeng Q."/>
            <person name="Koehrsen M."/>
            <person name="Alvarado L."/>
            <person name="Berlin A."/>
            <person name="Borenstein D."/>
            <person name="Chen Z."/>
            <person name="Engels R."/>
            <person name="Freedman E."/>
            <person name="Gellesch M."/>
            <person name="Goldberg J."/>
            <person name="Griggs A."/>
            <person name="Gujja S."/>
            <person name="Heiman D."/>
            <person name="Hepburn T."/>
            <person name="Howarth C."/>
            <person name="Jen D."/>
            <person name="Larson L."/>
            <person name="Lewis B."/>
            <person name="Mehta T."/>
            <person name="Park D."/>
            <person name="Pearson M."/>
            <person name="Roberts A."/>
            <person name="Saif S."/>
            <person name="Shea T."/>
            <person name="Shenoy N."/>
            <person name="Sisk P."/>
            <person name="Stolte C."/>
            <person name="Sykes S."/>
            <person name="Walk T."/>
            <person name="White J."/>
            <person name="Yandava C."/>
            <person name="Allison M.J."/>
            <person name="Lander E."/>
            <person name="Nusbaum C."/>
            <person name="Galagan J."/>
            <person name="Birren B."/>
        </authorList>
    </citation>
    <scope>NUCLEOTIDE SEQUENCE [LARGE SCALE GENOMIC DNA]</scope>
    <source>
        <strain evidence="2 3">OXCC13</strain>
    </source>
</reference>
<dbReference type="NCBIfam" id="TIGR03897">
    <property type="entry name" value="lanti_2_LanM"/>
    <property type="match status" value="1"/>
</dbReference>
<dbReference type="InterPro" id="IPR025410">
    <property type="entry name" value="Lant_dehyd"/>
</dbReference>
<feature type="domain" description="Lantibiotic biosynthesis protein dehydration" evidence="1">
    <location>
        <begin position="428"/>
        <end position="553"/>
    </location>
</feature>
<dbReference type="Pfam" id="PF13575">
    <property type="entry name" value="DUF4135"/>
    <property type="match status" value="2"/>
</dbReference>
<sequence>MKMTDDMAFELSGKSRNLLEQGNAGCPEQLKEWFDDWCRISFDGDVQSFHRRLSLFAGATALAERDDSGTQRIARWVREIEKINALMPTTRQRILSRIQYNPFGGDDLPEDFFSFIAPVIVYLENRLKPVFGLKTKNGDAFLEEAACQDIVTNGTRHILQIYDFFSLDALNDMAPGILPLPFPALKKYYDAFSSQMLDGGLAGAFHECPVLGKMTIDYIDGYVGHLKECLSRMLHDSDKLRETFGCSGEISRLGLSQGDSHNGGRSVVIAMFANRVKVVYKPGNGRLDKAFEAFTDYLAEIGAIWPVKLPKLVCAEDYCFKEFMSHDPLPSKEAARRYYHRAGQLLCVVTLLGASDLHAENVIAHGEYPVIVDLETVVTPVVKRFATQDEDEIDKKGTGNSILDSGLLFARFDGFNGDKGGIAVTHSDGMNVPFFADRQEIDDEDICSGLKEGFEQTYRAMLKQQDSIIEKLNVFSGCDCRFLVRPTQLYVDLLKQIRYPDALKDGMSQGFEIEKSFSAFSCCPDDAVLQKLYAVYEAEFLSLVKGDVPYFYTSTNKLSICSGTNELYDGYFEKSALENARECFRGMSESGLSLQLHLLKRSLAAVWISEEKRPSNAFVFSSEDKVRRLTVAEMLEEAERIFQDILDSAIRINGEQTWFVSEIAASDASDEAISQKLMDNSFYNGFSGLSVFAGALYQSTGQQKYRDYARKWLEKCFQDAGRLKGKQHGGVTNGLGGLLMASALLAQYLNEPQWLVKANVLAEAGLELSPEPDYMSGLAGYIMALDRIGARATLMTEVAEKLLALAKTVDGFHVWQCDQNSRPLLGFGHGQSGCALALKKVFDRTHERKYLDAALSAMAFERQWHREGKGWPDLRLSDDSAFDGMCGFCTGGAGIGLASLDMTGISREIDEWMLDNIGFAIESVKRFDMQTSDTLCCGNMSRVHFLVSAGIRLDRPDLIDEAVNRMSWVAARKKRFGHYILNTKAELTEVGWFNGLAGVGYELLRLVKMGQK</sequence>
<dbReference type="Proteomes" id="UP000005089">
    <property type="component" value="Unassembled WGS sequence"/>
</dbReference>
<gene>
    <name evidence="2" type="primary">lanM</name>
    <name evidence="2" type="ORF">OFBG_00915</name>
</gene>
<dbReference type="PRINTS" id="PR01950">
    <property type="entry name" value="LANCSUPER"/>
</dbReference>
<dbReference type="EMBL" id="GG658170">
    <property type="protein sequence ID" value="EEO29887.1"/>
    <property type="molecule type" value="Genomic_DNA"/>
</dbReference>
<accession>C3X9L1</accession>
<dbReference type="STRING" id="847.BRW83_1239"/>
<dbReference type="GO" id="GO:0005975">
    <property type="term" value="P:carbohydrate metabolic process"/>
    <property type="evidence" value="ECO:0007669"/>
    <property type="project" value="InterPro"/>
</dbReference>
<dbReference type="SMART" id="SM01260">
    <property type="entry name" value="LANC_like"/>
    <property type="match status" value="1"/>
</dbReference>
<dbReference type="GO" id="GO:0031179">
    <property type="term" value="P:peptide modification"/>
    <property type="evidence" value="ECO:0007669"/>
    <property type="project" value="InterPro"/>
</dbReference>
<feature type="domain" description="Lantibiotic biosynthesis protein dehydration" evidence="1">
    <location>
        <begin position="209"/>
        <end position="408"/>
    </location>
</feature>